<dbReference type="Proteomes" id="UP000830167">
    <property type="component" value="Chromosome"/>
</dbReference>
<evidence type="ECO:0000313" key="3">
    <source>
        <dbReference type="Proteomes" id="UP000830167"/>
    </source>
</evidence>
<dbReference type="Pfam" id="PF03625">
    <property type="entry name" value="DUF302"/>
    <property type="match status" value="1"/>
</dbReference>
<dbReference type="SUPFAM" id="SSF103247">
    <property type="entry name" value="TT1751-like"/>
    <property type="match status" value="1"/>
</dbReference>
<proteinExistence type="predicted"/>
<sequence length="128" mass="14231">MFHYTVETNQSVDDAVQALEASLKNRKFGVVWTMDVPAKLQEKGVDFDRSFKILEVCNPVEAKRVLTQNSLVGYFLPCKIVVYEEEGATKIGLPKPTFLMEVVNDPALKEIAATIEQTLIAAIDEAKA</sequence>
<dbReference type="PANTHER" id="PTHR38342">
    <property type="entry name" value="SLR5037 PROTEIN"/>
    <property type="match status" value="1"/>
</dbReference>
<evidence type="ECO:0000259" key="1">
    <source>
        <dbReference type="Pfam" id="PF03625"/>
    </source>
</evidence>
<keyword evidence="3" id="KW-1185">Reference proteome</keyword>
<dbReference type="EMBL" id="CP089291">
    <property type="protein sequence ID" value="UOF92403.1"/>
    <property type="molecule type" value="Genomic_DNA"/>
</dbReference>
<name>A0ABY4CT39_9BACL</name>
<dbReference type="CDD" id="cd14797">
    <property type="entry name" value="DUF302"/>
    <property type="match status" value="1"/>
</dbReference>
<evidence type="ECO:0000313" key="2">
    <source>
        <dbReference type="EMBL" id="UOF92403.1"/>
    </source>
</evidence>
<dbReference type="InterPro" id="IPR016796">
    <property type="entry name" value="UCP021774"/>
</dbReference>
<dbReference type="InterPro" id="IPR005180">
    <property type="entry name" value="DUF302"/>
</dbReference>
<dbReference type="Gene3D" id="3.30.310.70">
    <property type="entry name" value="TT1751-like domain"/>
    <property type="match status" value="1"/>
</dbReference>
<accession>A0ABY4CT39</accession>
<reference evidence="2" key="1">
    <citation type="submission" date="2021-12" db="EMBL/GenBank/DDBJ databases">
        <title>Alicyclobacillaceae gen. nov., sp. nov., isolated from chalcocite enrichment system.</title>
        <authorList>
            <person name="Jiang Z."/>
        </authorList>
    </citation>
    <scope>NUCLEOTIDE SEQUENCE</scope>
    <source>
        <strain evidence="2">MYW30-H2</strain>
    </source>
</reference>
<gene>
    <name evidence="2" type="ORF">LSG31_09720</name>
</gene>
<dbReference type="PIRSF" id="PIRSF021774">
    <property type="entry name" value="UCP021774"/>
    <property type="match status" value="1"/>
</dbReference>
<dbReference type="InterPro" id="IPR035923">
    <property type="entry name" value="TT1751-like_sf"/>
</dbReference>
<dbReference type="RefSeq" id="WP_347439074.1">
    <property type="nucleotide sequence ID" value="NZ_CP089291.1"/>
</dbReference>
<protein>
    <submittedName>
        <fullName evidence="2">DUF302 domain-containing protein</fullName>
    </submittedName>
</protein>
<organism evidence="2 3">
    <name type="scientific">Fodinisporobacter ferrooxydans</name>
    <dbReference type="NCBI Taxonomy" id="2901836"/>
    <lineage>
        <taxon>Bacteria</taxon>
        <taxon>Bacillati</taxon>
        <taxon>Bacillota</taxon>
        <taxon>Bacilli</taxon>
        <taxon>Bacillales</taxon>
        <taxon>Alicyclobacillaceae</taxon>
        <taxon>Fodinisporobacter</taxon>
    </lineage>
</organism>
<dbReference type="PANTHER" id="PTHR38342:SF1">
    <property type="entry name" value="SLR5037 PROTEIN"/>
    <property type="match status" value="1"/>
</dbReference>
<feature type="domain" description="DUF302" evidence="1">
    <location>
        <begin position="35"/>
        <end position="96"/>
    </location>
</feature>